<accession>A0A1V0PLI5</accession>
<reference evidence="1" key="1">
    <citation type="submission" date="2016-11" db="EMBL/GenBank/DDBJ databases">
        <title>Genomes of viruses from bees in Seattle area.</title>
        <authorList>
            <person name="Greninger A.L."/>
            <person name="Makhsous N."/>
            <person name="Shean R."/>
            <person name="Jerome K."/>
            <person name="Peterman W."/>
        </authorList>
    </citation>
    <scope>NUCLEOTIDE SEQUENCE</scope>
    <source>
        <strain evidence="1">UWV1</strain>
    </source>
</reference>
<dbReference type="GO" id="GO:0019013">
    <property type="term" value="C:viral nucleocapsid"/>
    <property type="evidence" value="ECO:0007669"/>
    <property type="project" value="UniProtKB-KW"/>
</dbReference>
<keyword evidence="1" id="KW-0543">Viral nucleoprotein</keyword>
<keyword evidence="1" id="KW-0946">Virion</keyword>
<protein>
    <submittedName>
        <fullName evidence="1">Nucleocapsid</fullName>
    </submittedName>
</protein>
<evidence type="ECO:0000313" key="1">
    <source>
        <dbReference type="EMBL" id="ARE30260.1"/>
    </source>
</evidence>
<dbReference type="EMBL" id="KY094607">
    <property type="protein sequence ID" value="ARE30260.1"/>
    <property type="molecule type" value="Viral_cRNA"/>
</dbReference>
<sequence>MKLHGFPSIGTFTTYLTNLAPKLVFLRFWVRRMSTPRQIQEICEQVCYQGHNPHTTRAAIESNGDGGQARIVAAVVGARGTNWGKICSKSANGGKAMEFHRISQALEAKYGCSTAHIASCYPEVVYDARVASNSKVSVNTLQFLKHTGLTKEEWIEANYEFCDLVGMSRAGFDAVSEVVWSDSGFASVVGNRKKAPT</sequence>
<name>A0A1V0PLI5_9VIRU</name>
<proteinExistence type="predicted"/>
<organism evidence="1">
    <name type="scientific">Duke bunyavirus</name>
    <dbReference type="NCBI Taxonomy" id="1973453"/>
    <lineage>
        <taxon>Viruses</taxon>
        <taxon>Riboviria</taxon>
        <taxon>Orthornavirae</taxon>
        <taxon>Negarnaviricota</taxon>
        <taxon>Polyploviricotina</taxon>
        <taxon>Bunyaviricetes</taxon>
        <taxon>Elliovirales</taxon>
        <taxon>Peribunyaviridae</taxon>
    </lineage>
</organism>